<proteinExistence type="predicted"/>
<protein>
    <recommendedName>
        <fullName evidence="2">Anti-sigma factor NepR domain-containing protein</fullName>
    </recommendedName>
</protein>
<evidence type="ECO:0000313" key="3">
    <source>
        <dbReference type="EMBL" id="RJY09207.1"/>
    </source>
</evidence>
<dbReference type="OrthoDB" id="7510396at2"/>
<accession>A0A419RTU2</accession>
<feature type="compositionally biased region" description="Basic and acidic residues" evidence="1">
    <location>
        <begin position="16"/>
        <end position="28"/>
    </location>
</feature>
<gene>
    <name evidence="3" type="ORF">D6201_07415</name>
</gene>
<reference evidence="3 4" key="1">
    <citation type="journal article" date="2017" name="Int. J. Syst. Evol. Microbiol.">
        <title>Erythrobacter aquimixticola sp. nov., isolated from the junction between the ocean and a freshwater spring.</title>
        <authorList>
            <person name="Park S."/>
            <person name="Jung Y.T."/>
            <person name="Choi S.J."/>
            <person name="Yoon J.H."/>
        </authorList>
    </citation>
    <scope>NUCLEOTIDE SEQUENCE [LARGE SCALE GENOMIC DNA]</scope>
    <source>
        <strain evidence="3 4">JSSK-14</strain>
    </source>
</reference>
<feature type="region of interest" description="Disordered" evidence="1">
    <location>
        <begin position="1"/>
        <end position="28"/>
    </location>
</feature>
<evidence type="ECO:0000256" key="1">
    <source>
        <dbReference type="SAM" id="MobiDB-lite"/>
    </source>
</evidence>
<dbReference type="Proteomes" id="UP000285232">
    <property type="component" value="Unassembled WGS sequence"/>
</dbReference>
<organism evidence="3 4">
    <name type="scientific">Aurantiacibacter aquimixticola</name>
    <dbReference type="NCBI Taxonomy" id="1958945"/>
    <lineage>
        <taxon>Bacteria</taxon>
        <taxon>Pseudomonadati</taxon>
        <taxon>Pseudomonadota</taxon>
        <taxon>Alphaproteobacteria</taxon>
        <taxon>Sphingomonadales</taxon>
        <taxon>Erythrobacteraceae</taxon>
        <taxon>Aurantiacibacter</taxon>
    </lineage>
</organism>
<name>A0A419RTU2_9SPHN</name>
<keyword evidence="4" id="KW-1185">Reference proteome</keyword>
<sequence>MTSSEDQAKKVATPSEKADDAATKDPEWKSGLKRLYDSVLDEPLPDTFKDLLSKLDEDEGK</sequence>
<evidence type="ECO:0000259" key="2">
    <source>
        <dbReference type="Pfam" id="PF18557"/>
    </source>
</evidence>
<comment type="caution">
    <text evidence="3">The sequence shown here is derived from an EMBL/GenBank/DDBJ whole genome shotgun (WGS) entry which is preliminary data.</text>
</comment>
<dbReference type="AlphaFoldDB" id="A0A419RTU2"/>
<dbReference type="EMBL" id="RAHX01000001">
    <property type="protein sequence ID" value="RJY09207.1"/>
    <property type="molecule type" value="Genomic_DNA"/>
</dbReference>
<dbReference type="InterPro" id="IPR041649">
    <property type="entry name" value="NepR"/>
</dbReference>
<dbReference type="RefSeq" id="WP_120048213.1">
    <property type="nucleotide sequence ID" value="NZ_RAHX01000001.1"/>
</dbReference>
<feature type="domain" description="Anti-sigma factor NepR" evidence="2">
    <location>
        <begin position="26"/>
        <end position="59"/>
    </location>
</feature>
<dbReference type="Pfam" id="PF18557">
    <property type="entry name" value="NepR"/>
    <property type="match status" value="1"/>
</dbReference>
<evidence type="ECO:0000313" key="4">
    <source>
        <dbReference type="Proteomes" id="UP000285232"/>
    </source>
</evidence>